<dbReference type="AlphaFoldDB" id="A0A7H9BMV9"/>
<evidence type="ECO:0000313" key="2">
    <source>
        <dbReference type="EMBL" id="QLG89558.1"/>
    </source>
</evidence>
<accession>A0A7H9BMV9</accession>
<dbReference type="RefSeq" id="WP_179356377.1">
    <property type="nucleotide sequence ID" value="NZ_CP058627.1"/>
</dbReference>
<dbReference type="Pfam" id="PF05235">
    <property type="entry name" value="CHAD"/>
    <property type="match status" value="1"/>
</dbReference>
<dbReference type="PANTHER" id="PTHR39339:SF1">
    <property type="entry name" value="CHAD DOMAIN-CONTAINING PROTEIN"/>
    <property type="match status" value="1"/>
</dbReference>
<dbReference type="KEGG" id="chiz:HQ393_15605"/>
<dbReference type="EMBL" id="CP058627">
    <property type="protein sequence ID" value="QLG89558.1"/>
    <property type="molecule type" value="Genomic_DNA"/>
</dbReference>
<keyword evidence="3" id="KW-1185">Reference proteome</keyword>
<evidence type="ECO:0000259" key="1">
    <source>
        <dbReference type="PROSITE" id="PS51708"/>
    </source>
</evidence>
<sequence length="248" mass="28421">MGPKKQLRGQIEQLLVALTQLRTRLLAGATRDPETLHDFRVALRGLRTLLPLLLSKSDLLNAAIKAGWRELAQLSGPARDAEVMLAALPSQHPAARRLRAQKRMAYQQLIRRLQQVHWPVLHAATVVQLERQLRSRAVLHARIKRRTQRLTHQVRQLMVAPATPQQWHQLRIAIKRLRYLIEYTQHWQPRALLAIFLPLKQAQSVLGEMHDLDVRCAAGLVLPDDEMLRLTLQQQALQALAQLALPRE</sequence>
<dbReference type="PANTHER" id="PTHR39339">
    <property type="entry name" value="SLR1444 PROTEIN"/>
    <property type="match status" value="1"/>
</dbReference>
<dbReference type="InterPro" id="IPR038186">
    <property type="entry name" value="CHAD_dom_sf"/>
</dbReference>
<name>A0A7H9BMV9_9NEIS</name>
<protein>
    <submittedName>
        <fullName evidence="2">CHAD domain-containing protein</fullName>
    </submittedName>
</protein>
<dbReference type="Proteomes" id="UP000509597">
    <property type="component" value="Chromosome"/>
</dbReference>
<evidence type="ECO:0000313" key="3">
    <source>
        <dbReference type="Proteomes" id="UP000509597"/>
    </source>
</evidence>
<gene>
    <name evidence="2" type="ORF">HQ393_15605</name>
</gene>
<dbReference type="PROSITE" id="PS51708">
    <property type="entry name" value="CHAD"/>
    <property type="match status" value="1"/>
</dbReference>
<feature type="domain" description="CHAD" evidence="1">
    <location>
        <begin position="1"/>
        <end position="248"/>
    </location>
</feature>
<proteinExistence type="predicted"/>
<dbReference type="Gene3D" id="1.40.20.10">
    <property type="entry name" value="CHAD domain"/>
    <property type="match status" value="1"/>
</dbReference>
<reference evidence="2 3" key="1">
    <citation type="submission" date="2020-07" db="EMBL/GenBank/DDBJ databases">
        <title>Complete genome sequence of Chitinibacter sp. 2T18.</title>
        <authorList>
            <person name="Bae J.-W."/>
            <person name="Choi J.-W."/>
        </authorList>
    </citation>
    <scope>NUCLEOTIDE SEQUENCE [LARGE SCALE GENOMIC DNA]</scope>
    <source>
        <strain evidence="2 3">2T18</strain>
    </source>
</reference>
<dbReference type="InterPro" id="IPR007899">
    <property type="entry name" value="CHAD_dom"/>
</dbReference>
<dbReference type="SMART" id="SM00880">
    <property type="entry name" value="CHAD"/>
    <property type="match status" value="1"/>
</dbReference>
<organism evidence="2 3">
    <name type="scientific">Chitinibacter bivalviorum</name>
    <dbReference type="NCBI Taxonomy" id="2739434"/>
    <lineage>
        <taxon>Bacteria</taxon>
        <taxon>Pseudomonadati</taxon>
        <taxon>Pseudomonadota</taxon>
        <taxon>Betaproteobacteria</taxon>
        <taxon>Neisseriales</taxon>
        <taxon>Chitinibacteraceae</taxon>
        <taxon>Chitinibacter</taxon>
    </lineage>
</organism>